<organism evidence="1 2">
    <name type="scientific">Nephila pilipes</name>
    <name type="common">Giant wood spider</name>
    <name type="synonym">Nephila maculata</name>
    <dbReference type="NCBI Taxonomy" id="299642"/>
    <lineage>
        <taxon>Eukaryota</taxon>
        <taxon>Metazoa</taxon>
        <taxon>Ecdysozoa</taxon>
        <taxon>Arthropoda</taxon>
        <taxon>Chelicerata</taxon>
        <taxon>Arachnida</taxon>
        <taxon>Araneae</taxon>
        <taxon>Araneomorphae</taxon>
        <taxon>Entelegynae</taxon>
        <taxon>Araneoidea</taxon>
        <taxon>Nephilidae</taxon>
        <taxon>Nephila</taxon>
    </lineage>
</organism>
<evidence type="ECO:0000313" key="1">
    <source>
        <dbReference type="EMBL" id="GFS71383.1"/>
    </source>
</evidence>
<gene>
    <name evidence="1" type="ORF">NPIL_152721</name>
</gene>
<evidence type="ECO:0000313" key="2">
    <source>
        <dbReference type="Proteomes" id="UP000887013"/>
    </source>
</evidence>
<keyword evidence="2" id="KW-1185">Reference proteome</keyword>
<name>A0A8X6T3L8_NEPPI</name>
<dbReference type="OrthoDB" id="6435233at2759"/>
<sequence>MLKSRVLTDKKPCEYKVCSTTSELLKRYFANTMAKGLRESKDLVINVKNMVIQLQNEGLTYRTTGIQMNLSLFTVRSVVKKINSRDSIDGNKD</sequence>
<dbReference type="AlphaFoldDB" id="A0A8X6T3L8"/>
<protein>
    <submittedName>
        <fullName evidence="1">Uncharacterized protein</fullName>
    </submittedName>
</protein>
<dbReference type="Proteomes" id="UP000887013">
    <property type="component" value="Unassembled WGS sequence"/>
</dbReference>
<comment type="caution">
    <text evidence="1">The sequence shown here is derived from an EMBL/GenBank/DDBJ whole genome shotgun (WGS) entry which is preliminary data.</text>
</comment>
<dbReference type="EMBL" id="BMAW01049610">
    <property type="protein sequence ID" value="GFS71383.1"/>
    <property type="molecule type" value="Genomic_DNA"/>
</dbReference>
<accession>A0A8X6T3L8</accession>
<proteinExistence type="predicted"/>
<reference evidence="1" key="1">
    <citation type="submission" date="2020-08" db="EMBL/GenBank/DDBJ databases">
        <title>Multicomponent nature underlies the extraordinary mechanical properties of spider dragline silk.</title>
        <authorList>
            <person name="Kono N."/>
            <person name="Nakamura H."/>
            <person name="Mori M."/>
            <person name="Yoshida Y."/>
            <person name="Ohtoshi R."/>
            <person name="Malay A.D."/>
            <person name="Moran D.A.P."/>
            <person name="Tomita M."/>
            <person name="Numata K."/>
            <person name="Arakawa K."/>
        </authorList>
    </citation>
    <scope>NUCLEOTIDE SEQUENCE</scope>
</reference>